<keyword evidence="2" id="KW-0052">Apoplast</keyword>
<accession>A0A7J7DG72</accession>
<evidence type="ECO:0000256" key="4">
    <source>
        <dbReference type="ARBA" id="ARBA00022729"/>
    </source>
</evidence>
<evidence type="ECO:0000256" key="5">
    <source>
        <dbReference type="ARBA" id="ARBA00023591"/>
    </source>
</evidence>
<comment type="caution">
    <text evidence="6">The sequence shown here is derived from an EMBL/GenBank/DDBJ whole genome shotgun (WGS) entry which is preliminary data.</text>
</comment>
<name>A0A7J7DG72_TRIWF</name>
<dbReference type="InterPro" id="IPR006766">
    <property type="entry name" value="EXORDIUM-like"/>
</dbReference>
<sequence length="199" mass="22082">MPIEVPSKPAQPTSILNNRLQPISPTLPLYILPSLPLPPPPSPPVPPPSTATMLVPHFLSILLVTFIISSSSSSTTISSNKTHTFNIKPESFFNPKFPPRTLSSNKKFDGSSNLVDLRYHMGPVLSSSPINIYLIWYDRWSTPQQLLIKDFILSISSPTEPSPSVAKWWRIVVSSSQTFLWLLGFGQYASSSINYLIFG</sequence>
<evidence type="ECO:0000256" key="1">
    <source>
        <dbReference type="ARBA" id="ARBA00004271"/>
    </source>
</evidence>
<protein>
    <submittedName>
        <fullName evidence="6">Protein EXORDIUM-like 5</fullName>
    </submittedName>
</protein>
<dbReference type="Pfam" id="PF04674">
    <property type="entry name" value="Phi_1"/>
    <property type="match status" value="1"/>
</dbReference>
<comment type="subcellular location">
    <subcellularLocation>
        <location evidence="1">Secreted</location>
        <location evidence="1">Extracellular space</location>
        <location evidence="1">Apoplast</location>
    </subcellularLocation>
</comment>
<dbReference type="EMBL" id="JAAARO010000007">
    <property type="protein sequence ID" value="KAF5745303.1"/>
    <property type="molecule type" value="Genomic_DNA"/>
</dbReference>
<dbReference type="AlphaFoldDB" id="A0A7J7DG72"/>
<organism evidence="6 7">
    <name type="scientific">Tripterygium wilfordii</name>
    <name type="common">Thunder God vine</name>
    <dbReference type="NCBI Taxonomy" id="458696"/>
    <lineage>
        <taxon>Eukaryota</taxon>
        <taxon>Viridiplantae</taxon>
        <taxon>Streptophyta</taxon>
        <taxon>Embryophyta</taxon>
        <taxon>Tracheophyta</taxon>
        <taxon>Spermatophyta</taxon>
        <taxon>Magnoliopsida</taxon>
        <taxon>eudicotyledons</taxon>
        <taxon>Gunneridae</taxon>
        <taxon>Pentapetalae</taxon>
        <taxon>rosids</taxon>
        <taxon>fabids</taxon>
        <taxon>Celastrales</taxon>
        <taxon>Celastraceae</taxon>
        <taxon>Tripterygium</taxon>
    </lineage>
</organism>
<dbReference type="PANTHER" id="PTHR31279">
    <property type="entry name" value="PROTEIN EXORDIUM-LIKE 5"/>
    <property type="match status" value="1"/>
</dbReference>
<keyword evidence="7" id="KW-1185">Reference proteome</keyword>
<dbReference type="PANTHER" id="PTHR31279:SF4">
    <property type="entry name" value="PROTEIN EXORDIUM-LIKE 5"/>
    <property type="match status" value="1"/>
</dbReference>
<keyword evidence="3" id="KW-0964">Secreted</keyword>
<evidence type="ECO:0000256" key="2">
    <source>
        <dbReference type="ARBA" id="ARBA00022523"/>
    </source>
</evidence>
<dbReference type="Proteomes" id="UP000593562">
    <property type="component" value="Unassembled WGS sequence"/>
</dbReference>
<evidence type="ECO:0000313" key="7">
    <source>
        <dbReference type="Proteomes" id="UP000593562"/>
    </source>
</evidence>
<keyword evidence="4" id="KW-0732">Signal</keyword>
<dbReference type="InParanoid" id="A0A7J7DG72"/>
<dbReference type="GO" id="GO:0048046">
    <property type="term" value="C:apoplast"/>
    <property type="evidence" value="ECO:0007669"/>
    <property type="project" value="UniProtKB-SubCell"/>
</dbReference>
<reference evidence="6 7" key="1">
    <citation type="journal article" date="2020" name="Nat. Commun.">
        <title>Genome of Tripterygium wilfordii and identification of cytochrome P450 involved in triptolide biosynthesis.</title>
        <authorList>
            <person name="Tu L."/>
            <person name="Su P."/>
            <person name="Zhang Z."/>
            <person name="Gao L."/>
            <person name="Wang J."/>
            <person name="Hu T."/>
            <person name="Zhou J."/>
            <person name="Zhang Y."/>
            <person name="Zhao Y."/>
            <person name="Liu Y."/>
            <person name="Song Y."/>
            <person name="Tong Y."/>
            <person name="Lu Y."/>
            <person name="Yang J."/>
            <person name="Xu C."/>
            <person name="Jia M."/>
            <person name="Peters R.J."/>
            <person name="Huang L."/>
            <person name="Gao W."/>
        </authorList>
    </citation>
    <scope>NUCLEOTIDE SEQUENCE [LARGE SCALE GENOMIC DNA]</scope>
    <source>
        <strain evidence="7">cv. XIE 37</strain>
        <tissue evidence="6">Leaf</tissue>
    </source>
</reference>
<evidence type="ECO:0000256" key="3">
    <source>
        <dbReference type="ARBA" id="ARBA00022525"/>
    </source>
</evidence>
<gene>
    <name evidence="6" type="ORF">HS088_TW07G00887</name>
</gene>
<evidence type="ECO:0000313" key="6">
    <source>
        <dbReference type="EMBL" id="KAF5745303.1"/>
    </source>
</evidence>
<comment type="similarity">
    <text evidence="5">Belongs to the EXORDIUM family.</text>
</comment>
<proteinExistence type="inferred from homology"/>